<comment type="similarity">
    <text evidence="2">Belongs to the PsiE family.</text>
</comment>
<evidence type="ECO:0000256" key="4">
    <source>
        <dbReference type="ARBA" id="ARBA00022475"/>
    </source>
</evidence>
<comment type="caution">
    <text evidence="9">The sequence shown here is derived from an EMBL/GenBank/DDBJ whole genome shotgun (WGS) entry which is preliminary data.</text>
</comment>
<comment type="subcellular location">
    <subcellularLocation>
        <location evidence="1">Cell inner membrane</location>
        <topology evidence="1">Multi-pass membrane protein</topology>
    </subcellularLocation>
</comment>
<dbReference type="InterPro" id="IPR009315">
    <property type="entry name" value="P_starv_induced_PsiE"/>
</dbReference>
<keyword evidence="7 8" id="KW-0472">Membrane</keyword>
<gene>
    <name evidence="9" type="ORF">DBW98_01810</name>
</gene>
<reference evidence="9 10" key="1">
    <citation type="journal article" date="2018" name="Microbiome">
        <title>Fine metagenomic profile of the Mediterranean stratified and mixed water columns revealed by assembly and recruitment.</title>
        <authorList>
            <person name="Haro-Moreno J.M."/>
            <person name="Lopez-Perez M."/>
            <person name="De La Torre J.R."/>
            <person name="Picazo A."/>
            <person name="Camacho A."/>
            <person name="Rodriguez-Valera F."/>
        </authorList>
    </citation>
    <scope>NUCLEOTIDE SEQUENCE [LARGE SCALE GENOMIC DNA]</scope>
    <source>
        <strain evidence="9">MED-G84</strain>
    </source>
</reference>
<evidence type="ECO:0000256" key="3">
    <source>
        <dbReference type="ARBA" id="ARBA00021903"/>
    </source>
</evidence>
<dbReference type="AlphaFoldDB" id="A0A368BQJ3"/>
<dbReference type="PANTHER" id="PTHR37819:SF1">
    <property type="entry name" value="PROTEIN PSIE"/>
    <property type="match status" value="1"/>
</dbReference>
<protein>
    <recommendedName>
        <fullName evidence="3">Protein PsiE</fullName>
    </recommendedName>
</protein>
<evidence type="ECO:0000256" key="5">
    <source>
        <dbReference type="ARBA" id="ARBA00022692"/>
    </source>
</evidence>
<feature type="transmembrane region" description="Helical" evidence="8">
    <location>
        <begin position="76"/>
        <end position="94"/>
    </location>
</feature>
<proteinExistence type="inferred from homology"/>
<evidence type="ECO:0000256" key="1">
    <source>
        <dbReference type="ARBA" id="ARBA00004429"/>
    </source>
</evidence>
<dbReference type="GO" id="GO:0005886">
    <property type="term" value="C:plasma membrane"/>
    <property type="evidence" value="ECO:0007669"/>
    <property type="project" value="UniProtKB-SubCell"/>
</dbReference>
<keyword evidence="6 8" id="KW-1133">Transmembrane helix</keyword>
<dbReference type="Proteomes" id="UP000253032">
    <property type="component" value="Unassembled WGS sequence"/>
</dbReference>
<dbReference type="PANTHER" id="PTHR37819">
    <property type="entry name" value="PROTEIN PSIE"/>
    <property type="match status" value="1"/>
</dbReference>
<evidence type="ECO:0000256" key="8">
    <source>
        <dbReference type="SAM" id="Phobius"/>
    </source>
</evidence>
<dbReference type="Pfam" id="PF06146">
    <property type="entry name" value="PsiE"/>
    <property type="match status" value="1"/>
</dbReference>
<accession>A0A368BQJ3</accession>
<keyword evidence="4" id="KW-1003">Cell membrane</keyword>
<feature type="transmembrane region" description="Helical" evidence="8">
    <location>
        <begin position="51"/>
        <end position="69"/>
    </location>
</feature>
<dbReference type="GO" id="GO:0016036">
    <property type="term" value="P:cellular response to phosphate starvation"/>
    <property type="evidence" value="ECO:0007669"/>
    <property type="project" value="InterPro"/>
</dbReference>
<evidence type="ECO:0000313" key="10">
    <source>
        <dbReference type="Proteomes" id="UP000253032"/>
    </source>
</evidence>
<keyword evidence="5 8" id="KW-0812">Transmembrane</keyword>
<dbReference type="EMBL" id="QOPC01000006">
    <property type="protein sequence ID" value="RCL38956.1"/>
    <property type="molecule type" value="Genomic_DNA"/>
</dbReference>
<organism evidence="9 10">
    <name type="scientific">SAR86 cluster bacterium</name>
    <dbReference type="NCBI Taxonomy" id="2030880"/>
    <lineage>
        <taxon>Bacteria</taxon>
        <taxon>Pseudomonadati</taxon>
        <taxon>Pseudomonadota</taxon>
        <taxon>Gammaproteobacteria</taxon>
        <taxon>SAR86 cluster</taxon>
    </lineage>
</organism>
<dbReference type="InterPro" id="IPR020948">
    <property type="entry name" value="P_starv_induced_PsiE-like"/>
</dbReference>
<feature type="transmembrane region" description="Helical" evidence="8">
    <location>
        <begin position="21"/>
        <end position="39"/>
    </location>
</feature>
<name>A0A368BQJ3_9GAMM</name>
<evidence type="ECO:0000256" key="7">
    <source>
        <dbReference type="ARBA" id="ARBA00023136"/>
    </source>
</evidence>
<sequence>MNTESKLSKSLHWTTIASEKLLLAIIGIATCIASALYIFDMVLAQAVTLPDLFMLFIYAEIIGMVGAFYSTNRIPVTLPIIIAITALCRLIVMQSKEMDALVVLGEAGAILILSLAAIIMSFKDKVSLEKIKGLRDSISSD</sequence>
<evidence type="ECO:0000313" key="9">
    <source>
        <dbReference type="EMBL" id="RCL38956.1"/>
    </source>
</evidence>
<evidence type="ECO:0000256" key="6">
    <source>
        <dbReference type="ARBA" id="ARBA00022989"/>
    </source>
</evidence>
<evidence type="ECO:0000256" key="2">
    <source>
        <dbReference type="ARBA" id="ARBA00005632"/>
    </source>
</evidence>
<feature type="transmembrane region" description="Helical" evidence="8">
    <location>
        <begin position="100"/>
        <end position="122"/>
    </location>
</feature>